<feature type="transmembrane region" description="Helical" evidence="2">
    <location>
        <begin position="521"/>
        <end position="540"/>
    </location>
</feature>
<keyword evidence="2" id="KW-0812">Transmembrane</keyword>
<feature type="transmembrane region" description="Helical" evidence="2">
    <location>
        <begin position="407"/>
        <end position="425"/>
    </location>
</feature>
<proteinExistence type="predicted"/>
<comment type="caution">
    <text evidence="3">The sequence shown here is derived from an EMBL/GenBank/DDBJ whole genome shotgun (WGS) entry which is preliminary data.</text>
</comment>
<reference evidence="3" key="2">
    <citation type="submission" date="2020-09" db="EMBL/GenBank/DDBJ databases">
        <authorList>
            <person name="Sun Q."/>
            <person name="Ohkuma M."/>
        </authorList>
    </citation>
    <scope>NUCLEOTIDE SEQUENCE</scope>
    <source>
        <strain evidence="3">JCM 3131</strain>
    </source>
</reference>
<dbReference type="RefSeq" id="WP_229820924.1">
    <property type="nucleotide sequence ID" value="NZ_BMQK01000003.1"/>
</dbReference>
<sequence length="575" mass="59861">MSGPLALEPDDAGDDALSLRLAEERTVALRTVPDEAASSGTRKDHPAEDDRAPARRDGDDHTLALRTAGGPARSSPAPDGGHARNGGASAPRATDDRTLALRTVNSRRVPSWARDERRADALTVALRRADDPAKSPRTSNEHTLALWLPRHGQREAVDRLAADLADRAGAAVHPYEIAALLESEGLTGEAVREQYGHKNLFSLAAAVYDRVPRSFPEPASPPDPWRPDHVRCLLRGLLFALPGLAHLLTARLWQSGGGLTALVVAGLVSWAWGQALGHRAYLRLASGRREAGRTLLAGAPVGAVLATAAGALTGVPGPGAALFTAGQSVYLACAGVLLVLARERLLLAALAPLVAGAVTLPWWEPGPVLRAGLPLLSLLAVLVAAGWVLRGTLAAAPAPNAVRPRPVLSLPYGLFGLAAGVLVLVQGRWEPYAVIVLTVSMGPAEWLLYRYRGLSVAALRATSTLRGFRLRSAGILALCLLAYLAPLLPAALLTGAEPLPLLLLAAALWTALLLQAFGTAWVPAAVCVAAAAAAGALALFRPPPDPALLSLCCGSAAVLLTGWALHTLGRPSAHA</sequence>
<feature type="transmembrane region" description="Helical" evidence="2">
    <location>
        <begin position="294"/>
        <end position="314"/>
    </location>
</feature>
<feature type="transmembrane region" description="Helical" evidence="2">
    <location>
        <begin position="546"/>
        <end position="565"/>
    </location>
</feature>
<keyword evidence="4" id="KW-1185">Reference proteome</keyword>
<accession>A0A918BAH3</accession>
<gene>
    <name evidence="3" type="ORF">GCM10010145_20710</name>
</gene>
<evidence type="ECO:0000256" key="2">
    <source>
        <dbReference type="SAM" id="Phobius"/>
    </source>
</evidence>
<dbReference type="EMBL" id="BMQK01000003">
    <property type="protein sequence ID" value="GGQ51335.1"/>
    <property type="molecule type" value="Genomic_DNA"/>
</dbReference>
<feature type="transmembrane region" description="Helical" evidence="2">
    <location>
        <begin position="431"/>
        <end position="449"/>
    </location>
</feature>
<feature type="transmembrane region" description="Helical" evidence="2">
    <location>
        <begin position="470"/>
        <end position="492"/>
    </location>
</feature>
<reference evidence="3" key="1">
    <citation type="journal article" date="2014" name="Int. J. Syst. Evol. Microbiol.">
        <title>Complete genome sequence of Corynebacterium casei LMG S-19264T (=DSM 44701T), isolated from a smear-ripened cheese.</title>
        <authorList>
            <consortium name="US DOE Joint Genome Institute (JGI-PGF)"/>
            <person name="Walter F."/>
            <person name="Albersmeier A."/>
            <person name="Kalinowski J."/>
            <person name="Ruckert C."/>
        </authorList>
    </citation>
    <scope>NUCLEOTIDE SEQUENCE</scope>
    <source>
        <strain evidence="3">JCM 3131</strain>
    </source>
</reference>
<feature type="transmembrane region" description="Helical" evidence="2">
    <location>
        <begin position="345"/>
        <end position="363"/>
    </location>
</feature>
<feature type="region of interest" description="Disordered" evidence="1">
    <location>
        <begin position="26"/>
        <end position="102"/>
    </location>
</feature>
<feature type="transmembrane region" description="Helical" evidence="2">
    <location>
        <begin position="259"/>
        <end position="282"/>
    </location>
</feature>
<evidence type="ECO:0000313" key="4">
    <source>
        <dbReference type="Proteomes" id="UP000620156"/>
    </source>
</evidence>
<dbReference type="AlphaFoldDB" id="A0A918BAH3"/>
<evidence type="ECO:0000256" key="1">
    <source>
        <dbReference type="SAM" id="MobiDB-lite"/>
    </source>
</evidence>
<evidence type="ECO:0000313" key="3">
    <source>
        <dbReference type="EMBL" id="GGQ51335.1"/>
    </source>
</evidence>
<feature type="compositionally biased region" description="Basic and acidic residues" evidence="1">
    <location>
        <begin position="41"/>
        <end position="63"/>
    </location>
</feature>
<name>A0A918BAH3_9ACTN</name>
<protein>
    <submittedName>
        <fullName evidence="3">Uncharacterized protein</fullName>
    </submittedName>
</protein>
<keyword evidence="2" id="KW-1133">Transmembrane helix</keyword>
<feature type="transmembrane region" description="Helical" evidence="2">
    <location>
        <begin position="375"/>
        <end position="395"/>
    </location>
</feature>
<feature type="transmembrane region" description="Helical" evidence="2">
    <location>
        <begin position="320"/>
        <end position="340"/>
    </location>
</feature>
<dbReference type="Proteomes" id="UP000620156">
    <property type="component" value="Unassembled WGS sequence"/>
</dbReference>
<keyword evidence="2" id="KW-0472">Membrane</keyword>
<organism evidence="3 4">
    <name type="scientific">Streptomyces ruber</name>
    <dbReference type="NCBI Taxonomy" id="83378"/>
    <lineage>
        <taxon>Bacteria</taxon>
        <taxon>Bacillati</taxon>
        <taxon>Actinomycetota</taxon>
        <taxon>Actinomycetes</taxon>
        <taxon>Kitasatosporales</taxon>
        <taxon>Streptomycetaceae</taxon>
        <taxon>Streptomyces</taxon>
    </lineage>
</organism>